<dbReference type="InterPro" id="IPR036028">
    <property type="entry name" value="SH3-like_dom_sf"/>
</dbReference>
<accession>A0A834MCU4</accession>
<dbReference type="AlphaFoldDB" id="A0A834MCU4"/>
<evidence type="ECO:0008006" key="4">
    <source>
        <dbReference type="Google" id="ProtNLM"/>
    </source>
</evidence>
<dbReference type="Gene3D" id="2.30.30.40">
    <property type="entry name" value="SH3 Domains"/>
    <property type="match status" value="1"/>
</dbReference>
<proteinExistence type="predicted"/>
<protein>
    <recommendedName>
        <fullName evidence="4">SH3 domain-containing protein</fullName>
    </recommendedName>
</protein>
<dbReference type="EMBL" id="JAACXV010010931">
    <property type="protein sequence ID" value="KAF7275280.1"/>
    <property type="molecule type" value="Genomic_DNA"/>
</dbReference>
<evidence type="ECO:0000256" key="1">
    <source>
        <dbReference type="SAM" id="MobiDB-lite"/>
    </source>
</evidence>
<reference evidence="2" key="1">
    <citation type="submission" date="2020-08" db="EMBL/GenBank/DDBJ databases">
        <title>Genome sequencing and assembly of the red palm weevil Rhynchophorus ferrugineus.</title>
        <authorList>
            <person name="Dias G.B."/>
            <person name="Bergman C.M."/>
            <person name="Manee M."/>
        </authorList>
    </citation>
    <scope>NUCLEOTIDE SEQUENCE</scope>
    <source>
        <strain evidence="2">AA-2017</strain>
        <tissue evidence="2">Whole larva</tissue>
    </source>
</reference>
<feature type="compositionally biased region" description="Low complexity" evidence="1">
    <location>
        <begin position="136"/>
        <end position="145"/>
    </location>
</feature>
<sequence>MSSGATTTKSQKAKRKISLPWFRQGSVSNQHPALTRQHTIDTPSSFQARLLRRQPSQNAMTGVLEMTWVMADYTAANPQELTVSKGQQVEVVEVCQTRPDYCLVRMPTRGSDGHQDAIPEGLVPLAVLKQPPQPRGSPSRRIPQSIDHDIQGK</sequence>
<gene>
    <name evidence="2" type="ORF">GWI33_012015</name>
</gene>
<organism evidence="2 3">
    <name type="scientific">Rhynchophorus ferrugineus</name>
    <name type="common">Red palm weevil</name>
    <name type="synonym">Curculio ferrugineus</name>
    <dbReference type="NCBI Taxonomy" id="354439"/>
    <lineage>
        <taxon>Eukaryota</taxon>
        <taxon>Metazoa</taxon>
        <taxon>Ecdysozoa</taxon>
        <taxon>Arthropoda</taxon>
        <taxon>Hexapoda</taxon>
        <taxon>Insecta</taxon>
        <taxon>Pterygota</taxon>
        <taxon>Neoptera</taxon>
        <taxon>Endopterygota</taxon>
        <taxon>Coleoptera</taxon>
        <taxon>Polyphaga</taxon>
        <taxon>Cucujiformia</taxon>
        <taxon>Curculionidae</taxon>
        <taxon>Dryophthorinae</taxon>
        <taxon>Rhynchophorus</taxon>
    </lineage>
</organism>
<dbReference type="OrthoDB" id="10256089at2759"/>
<keyword evidence="3" id="KW-1185">Reference proteome</keyword>
<dbReference type="SUPFAM" id="SSF50044">
    <property type="entry name" value="SH3-domain"/>
    <property type="match status" value="1"/>
</dbReference>
<comment type="caution">
    <text evidence="2">The sequence shown here is derived from an EMBL/GenBank/DDBJ whole genome shotgun (WGS) entry which is preliminary data.</text>
</comment>
<feature type="region of interest" description="Disordered" evidence="1">
    <location>
        <begin position="128"/>
        <end position="153"/>
    </location>
</feature>
<name>A0A834MCU4_RHYFE</name>
<evidence type="ECO:0000313" key="3">
    <source>
        <dbReference type="Proteomes" id="UP000625711"/>
    </source>
</evidence>
<evidence type="ECO:0000313" key="2">
    <source>
        <dbReference type="EMBL" id="KAF7275280.1"/>
    </source>
</evidence>
<dbReference type="Proteomes" id="UP000625711">
    <property type="component" value="Unassembled WGS sequence"/>
</dbReference>